<keyword evidence="3" id="KW-1185">Reference proteome</keyword>
<dbReference type="EMBL" id="AVCI01000007">
    <property type="protein sequence ID" value="KFN42823.1"/>
    <property type="molecule type" value="Genomic_DNA"/>
</dbReference>
<dbReference type="SUPFAM" id="SSF53474">
    <property type="entry name" value="alpha/beta-Hydrolases"/>
    <property type="match status" value="1"/>
</dbReference>
<dbReference type="STRING" id="1121015.GCA_000420545_02346"/>
<evidence type="ECO:0000313" key="2">
    <source>
        <dbReference type="EMBL" id="KFN42823.1"/>
    </source>
</evidence>
<dbReference type="PANTHER" id="PTHR36513:SF1">
    <property type="entry name" value="TRANSMEMBRANE PROTEIN"/>
    <property type="match status" value="1"/>
</dbReference>
<dbReference type="AlphaFoldDB" id="A0A091ARK0"/>
<organism evidence="2 3">
    <name type="scientific">Arenimonas oryziterrae DSM 21050 = YC6267</name>
    <dbReference type="NCBI Taxonomy" id="1121015"/>
    <lineage>
        <taxon>Bacteria</taxon>
        <taxon>Pseudomonadati</taxon>
        <taxon>Pseudomonadota</taxon>
        <taxon>Gammaproteobacteria</taxon>
        <taxon>Lysobacterales</taxon>
        <taxon>Lysobacteraceae</taxon>
        <taxon>Arenimonas</taxon>
    </lineage>
</organism>
<feature type="region of interest" description="Disordered" evidence="1">
    <location>
        <begin position="1"/>
        <end position="24"/>
    </location>
</feature>
<dbReference type="Pfam" id="PF05990">
    <property type="entry name" value="DUF900"/>
    <property type="match status" value="1"/>
</dbReference>
<dbReference type="Proteomes" id="UP000029385">
    <property type="component" value="Unassembled WGS sequence"/>
</dbReference>
<dbReference type="InterPro" id="IPR029058">
    <property type="entry name" value="AB_hydrolase_fold"/>
</dbReference>
<protein>
    <submittedName>
        <fullName evidence="2">Uncharacterized protein</fullName>
    </submittedName>
</protein>
<accession>A0A091ARK0</accession>
<dbReference type="PATRIC" id="fig|1121015.4.peg.1849"/>
<proteinExistence type="predicted"/>
<sequence>MTDYVLTTRRKRNGQYGDEPGPSSFLFVPPSKIPEPAHEAPSPDAWAREVRKAATWGVDARTGHPRGDVLVFVHGYNNSPDTIINRHRRLDTDLKAAGFKGVIVSYDWPSASSAFNYLEDRHDAKSTAMRLVSDGIALLAKLQTPDCSINIHILAHSMGAFVVREAFDDADDSKLARNDWLVSQVCFIAGDVSSGSMAADNATSDSLFRHCVRLTNYHNRNDGVLKLSNAKRLGVAPRVGRVGLPNDPNPRAIDVDCSAYFEKLNTDPVLKKKEQLAEAGSFEHSWFFGNQRFAKDLFETLRGDLSAQDIPTRLPGPKSWQTQLLPS</sequence>
<comment type="caution">
    <text evidence="2">The sequence shown here is derived from an EMBL/GenBank/DDBJ whole genome shotgun (WGS) entry which is preliminary data.</text>
</comment>
<dbReference type="InterPro" id="IPR010297">
    <property type="entry name" value="DUF900_hydrolase"/>
</dbReference>
<dbReference type="Gene3D" id="3.40.50.1820">
    <property type="entry name" value="alpha/beta hydrolase"/>
    <property type="match status" value="1"/>
</dbReference>
<reference evidence="2 3" key="1">
    <citation type="submission" date="2013-09" db="EMBL/GenBank/DDBJ databases">
        <title>Genome sequencing of Arenimonas oryziterrae.</title>
        <authorList>
            <person name="Chen F."/>
            <person name="Wang G."/>
        </authorList>
    </citation>
    <scope>NUCLEOTIDE SEQUENCE [LARGE SCALE GENOMIC DNA]</scope>
    <source>
        <strain evidence="2 3">YC6267</strain>
    </source>
</reference>
<dbReference type="eggNOG" id="COG4782">
    <property type="taxonomic scope" value="Bacteria"/>
</dbReference>
<name>A0A091ARK0_9GAMM</name>
<dbReference type="OrthoDB" id="9797755at2"/>
<evidence type="ECO:0000313" key="3">
    <source>
        <dbReference type="Proteomes" id="UP000029385"/>
    </source>
</evidence>
<evidence type="ECO:0000256" key="1">
    <source>
        <dbReference type="SAM" id="MobiDB-lite"/>
    </source>
</evidence>
<dbReference type="RefSeq" id="WP_022969948.1">
    <property type="nucleotide sequence ID" value="NZ_ATVD01000004.1"/>
</dbReference>
<dbReference type="PANTHER" id="PTHR36513">
    <property type="entry name" value="ABC TRANSMEMBRANE TYPE-1 DOMAIN-CONTAINING PROTEIN"/>
    <property type="match status" value="1"/>
</dbReference>
<gene>
    <name evidence="2" type="ORF">N789_11880</name>
</gene>